<protein>
    <submittedName>
        <fullName evidence="1">Uncharacterized protein</fullName>
    </submittedName>
</protein>
<evidence type="ECO:0000313" key="1">
    <source>
        <dbReference type="EMBL" id="PCG80804.1"/>
    </source>
</evidence>
<accession>A0A2A4KA64</accession>
<name>A0A2A4KA64_HELVI</name>
<sequence length="110" mass="13104">MDNFRRLLLKIIILTAIIAILYASSADAKKHKKHTMKLSKRHLEYLEKMHNKAKRSTYGRNWGKSNYGNYGLPPYLVYNGKIGAYYPYFQYPENSIRRSMRKSYNTRKYS</sequence>
<dbReference type="EMBL" id="NWSH01000016">
    <property type="protein sequence ID" value="PCG80804.1"/>
    <property type="molecule type" value="Genomic_DNA"/>
</dbReference>
<comment type="caution">
    <text evidence="1">The sequence shown here is derived from an EMBL/GenBank/DDBJ whole genome shotgun (WGS) entry which is preliminary data.</text>
</comment>
<proteinExistence type="predicted"/>
<gene>
    <name evidence="1" type="ORF">B5V51_2320</name>
</gene>
<organism evidence="1">
    <name type="scientific">Heliothis virescens</name>
    <name type="common">Tobacco budworm moth</name>
    <dbReference type="NCBI Taxonomy" id="7102"/>
    <lineage>
        <taxon>Eukaryota</taxon>
        <taxon>Metazoa</taxon>
        <taxon>Ecdysozoa</taxon>
        <taxon>Arthropoda</taxon>
        <taxon>Hexapoda</taxon>
        <taxon>Insecta</taxon>
        <taxon>Pterygota</taxon>
        <taxon>Neoptera</taxon>
        <taxon>Endopterygota</taxon>
        <taxon>Lepidoptera</taxon>
        <taxon>Glossata</taxon>
        <taxon>Ditrysia</taxon>
        <taxon>Noctuoidea</taxon>
        <taxon>Noctuidae</taxon>
        <taxon>Heliothinae</taxon>
        <taxon>Heliothis</taxon>
    </lineage>
</organism>
<dbReference type="AlphaFoldDB" id="A0A2A4KA64"/>
<reference evidence="1" key="1">
    <citation type="submission" date="2017-09" db="EMBL/GenBank/DDBJ databases">
        <title>Contemporary evolution of a Lepidopteran species, Heliothis virescens, in response to modern agricultural practices.</title>
        <authorList>
            <person name="Fritz M.L."/>
            <person name="Deyonke A.M."/>
            <person name="Papanicolaou A."/>
            <person name="Micinski S."/>
            <person name="Westbrook J."/>
            <person name="Gould F."/>
        </authorList>
    </citation>
    <scope>NUCLEOTIDE SEQUENCE [LARGE SCALE GENOMIC DNA]</scope>
    <source>
        <strain evidence="1">HvINT-</strain>
        <tissue evidence="1">Whole body</tissue>
    </source>
</reference>